<dbReference type="SMART" id="SM00422">
    <property type="entry name" value="HTH_MERR"/>
    <property type="match status" value="1"/>
</dbReference>
<reference evidence="3" key="1">
    <citation type="journal article" date="2009" name="Appl. Environ. Microbiol.">
        <title>Complete genome sequence of the chemolithoautotrophic marine magnetotactic coccus strain MC-1.</title>
        <authorList>
            <person name="Schubbe S."/>
            <person name="Williams T.J."/>
            <person name="Xie G."/>
            <person name="Kiss H.E."/>
            <person name="Brettin T.S."/>
            <person name="Martinez D."/>
            <person name="Ross C.A."/>
            <person name="Schuler D."/>
            <person name="Cox B.L."/>
            <person name="Nealson K.H."/>
            <person name="Bazylinski D.A."/>
        </authorList>
    </citation>
    <scope>NUCLEOTIDE SEQUENCE [LARGE SCALE GENOMIC DNA]</scope>
    <source>
        <strain evidence="3">ATCC BAA-1437 / JCM 17883 / MC-1</strain>
    </source>
</reference>
<dbReference type="Proteomes" id="UP000002586">
    <property type="component" value="Chromosome"/>
</dbReference>
<dbReference type="eggNOG" id="COG0789">
    <property type="taxonomic scope" value="Bacteria"/>
</dbReference>
<dbReference type="Gene3D" id="3.40.50.280">
    <property type="entry name" value="Cobalamin-binding domain"/>
    <property type="match status" value="1"/>
</dbReference>
<reference evidence="2 3" key="2">
    <citation type="journal article" date="2012" name="Int. J. Syst. Evol. Microbiol.">
        <title>Magnetococcus marinus gen. nov., sp. nov., a marine, magnetotactic bacterium that represents a novel lineage (Magnetococcaceae fam. nov.; Magnetococcales ord. nov.) at the base of the Alphaproteobacteria.</title>
        <authorList>
            <person name="Bazylinski D.A."/>
            <person name="Williams T.J."/>
            <person name="Lefevre C.T."/>
            <person name="Berg R.J."/>
            <person name="Zhang C.L."/>
            <person name="Bowser S.S."/>
            <person name="Dean A.J."/>
            <person name="Beveridge T.J."/>
        </authorList>
    </citation>
    <scope>NUCLEOTIDE SEQUENCE [LARGE SCALE GENOMIC DNA]</scope>
    <source>
        <strain evidence="3">ATCC BAA-1437 / JCM 17883 / MC-1</strain>
    </source>
</reference>
<dbReference type="GO" id="GO:0046872">
    <property type="term" value="F:metal ion binding"/>
    <property type="evidence" value="ECO:0007669"/>
    <property type="project" value="InterPro"/>
</dbReference>
<keyword evidence="3" id="KW-1185">Reference proteome</keyword>
<organism evidence="2 3">
    <name type="scientific">Magnetococcus marinus (strain ATCC BAA-1437 / JCM 17883 / MC-1)</name>
    <dbReference type="NCBI Taxonomy" id="156889"/>
    <lineage>
        <taxon>Bacteria</taxon>
        <taxon>Pseudomonadati</taxon>
        <taxon>Pseudomonadota</taxon>
        <taxon>Magnetococcia</taxon>
        <taxon>Magnetococcales</taxon>
        <taxon>Magnetococcaceae</taxon>
        <taxon>Magnetococcus</taxon>
    </lineage>
</organism>
<accession>A0LDY4</accession>
<dbReference type="InterPro" id="IPR000551">
    <property type="entry name" value="MerR-type_HTH_dom"/>
</dbReference>
<dbReference type="InterPro" id="IPR036724">
    <property type="entry name" value="Cobalamin-bd_sf"/>
</dbReference>
<dbReference type="EMBL" id="CP000471">
    <property type="protein sequence ID" value="ABK46177.1"/>
    <property type="molecule type" value="Genomic_DNA"/>
</dbReference>
<dbReference type="SUPFAM" id="SSF52242">
    <property type="entry name" value="Cobalamin (vitamin B12)-binding domain"/>
    <property type="match status" value="1"/>
</dbReference>
<dbReference type="AlphaFoldDB" id="A0LDY4"/>
<protein>
    <submittedName>
        <fullName evidence="2">Transcriptional regulator, MerR family</fullName>
    </submittedName>
</protein>
<feature type="domain" description="HTH merR-type" evidence="1">
    <location>
        <begin position="10"/>
        <end position="79"/>
    </location>
</feature>
<dbReference type="InterPro" id="IPR003759">
    <property type="entry name" value="Cbl-bd_cap"/>
</dbReference>
<dbReference type="Gene3D" id="1.10.1660.10">
    <property type="match status" value="1"/>
</dbReference>
<dbReference type="Pfam" id="PF02607">
    <property type="entry name" value="B12-binding_2"/>
    <property type="match status" value="1"/>
</dbReference>
<sequence>MVKGQTLSANFPIRFIAQVLNVNVDTVRTWERRYGLFEPVRNRAGQRRYLAKDLELAQRLRLLLDNGMRISGAIAEVTSHSPPLNKEDSHDLLKMMLQAISAFNLTHLEDLTQHALNTFQPDTVMYKLILPVFKNLGSRWDKHPTGIAEEHFASHFFHNKLTTRLNHILYRKPRYDLLTVCVPGEQHELGLLLFCLTLAEEGIYPLYLGTSLPFDQFKPVVQSCRCRGILLAGKAKVTDNPLLEPLTDLSRAFDIPIFLGGKMADHSESYLRTIGILPLPQSFKQAVAEI</sequence>
<dbReference type="Pfam" id="PF13411">
    <property type="entry name" value="MerR_1"/>
    <property type="match status" value="1"/>
</dbReference>
<dbReference type="PROSITE" id="PS50937">
    <property type="entry name" value="HTH_MERR_2"/>
    <property type="match status" value="1"/>
</dbReference>
<dbReference type="RefSeq" id="WP_011715230.1">
    <property type="nucleotide sequence ID" value="NC_008576.1"/>
</dbReference>
<evidence type="ECO:0000313" key="2">
    <source>
        <dbReference type="EMBL" id="ABK46177.1"/>
    </source>
</evidence>
<evidence type="ECO:0000259" key="1">
    <source>
        <dbReference type="PROSITE" id="PS50937"/>
    </source>
</evidence>
<dbReference type="GO" id="GO:0031419">
    <property type="term" value="F:cobalamin binding"/>
    <property type="evidence" value="ECO:0007669"/>
    <property type="project" value="InterPro"/>
</dbReference>
<dbReference type="STRING" id="156889.Mmc1_3692"/>
<evidence type="ECO:0000313" key="3">
    <source>
        <dbReference type="Proteomes" id="UP000002586"/>
    </source>
</evidence>
<name>A0LDY4_MAGMM</name>
<dbReference type="SUPFAM" id="SSF46955">
    <property type="entry name" value="Putative DNA-binding domain"/>
    <property type="match status" value="1"/>
</dbReference>
<dbReference type="GO" id="GO:0006355">
    <property type="term" value="P:regulation of DNA-templated transcription"/>
    <property type="evidence" value="ECO:0007669"/>
    <property type="project" value="InterPro"/>
</dbReference>
<dbReference type="Gene3D" id="1.10.1240.10">
    <property type="entry name" value="Methionine synthase domain"/>
    <property type="match status" value="1"/>
</dbReference>
<dbReference type="InterPro" id="IPR009061">
    <property type="entry name" value="DNA-bd_dom_put_sf"/>
</dbReference>
<dbReference type="InterPro" id="IPR036594">
    <property type="entry name" value="Meth_synthase_dom"/>
</dbReference>
<dbReference type="HOGENOM" id="CLU_045945_3_0_5"/>
<dbReference type="GO" id="GO:0003677">
    <property type="term" value="F:DNA binding"/>
    <property type="evidence" value="ECO:0007669"/>
    <property type="project" value="InterPro"/>
</dbReference>
<gene>
    <name evidence="2" type="ordered locus">Mmc1_3692</name>
</gene>
<proteinExistence type="predicted"/>
<dbReference type="KEGG" id="mgm:Mmc1_3692"/>